<dbReference type="OrthoDB" id="46189at2759"/>
<dbReference type="RefSeq" id="XP_067759930.1">
    <property type="nucleotide sequence ID" value="XM_067903498.1"/>
</dbReference>
<dbReference type="KEGG" id="phet:94293575"/>
<evidence type="ECO:0000256" key="3">
    <source>
        <dbReference type="ARBA" id="ARBA00020978"/>
    </source>
</evidence>
<dbReference type="Proteomes" id="UP000674318">
    <property type="component" value="Chromosome 2"/>
</dbReference>
<dbReference type="PANTHER" id="PTHR31658:SF0">
    <property type="entry name" value="CONSERVED OLIGOMERIC GOLGI COMPLEX SUBUNIT 1"/>
    <property type="match status" value="1"/>
</dbReference>
<keyword evidence="4" id="KW-0813">Transport</keyword>
<name>A0A836LM74_9TRYP</name>
<organism evidence="9 10">
    <name type="scientific">Porcisia hertigi</name>
    <dbReference type="NCBI Taxonomy" id="2761500"/>
    <lineage>
        <taxon>Eukaryota</taxon>
        <taxon>Discoba</taxon>
        <taxon>Euglenozoa</taxon>
        <taxon>Kinetoplastea</taxon>
        <taxon>Metakinetoplastina</taxon>
        <taxon>Trypanosomatida</taxon>
        <taxon>Trypanosomatidae</taxon>
        <taxon>Leishmaniinae</taxon>
        <taxon>Porcisia</taxon>
    </lineage>
</organism>
<evidence type="ECO:0000313" key="10">
    <source>
        <dbReference type="Proteomes" id="UP000674318"/>
    </source>
</evidence>
<reference evidence="9 10" key="1">
    <citation type="submission" date="2021-02" db="EMBL/GenBank/DDBJ databases">
        <title>Porcisia hertigi Genome sequencing and assembly.</title>
        <authorList>
            <person name="Almutairi H."/>
            <person name="Gatherer D."/>
        </authorList>
    </citation>
    <scope>NUCLEOTIDE SEQUENCE [LARGE SCALE GENOMIC DNA]</scope>
    <source>
        <strain evidence="9 10">C119</strain>
    </source>
</reference>
<keyword evidence="5" id="KW-0653">Protein transport</keyword>
<comment type="similarity">
    <text evidence="2">Belongs to the COG1 family.</text>
</comment>
<dbReference type="GO" id="GO:0000139">
    <property type="term" value="C:Golgi membrane"/>
    <property type="evidence" value="ECO:0007669"/>
    <property type="project" value="UniProtKB-SubCell"/>
</dbReference>
<feature type="compositionally biased region" description="Basic and acidic residues" evidence="8">
    <location>
        <begin position="423"/>
        <end position="432"/>
    </location>
</feature>
<evidence type="ECO:0000256" key="6">
    <source>
        <dbReference type="ARBA" id="ARBA00023034"/>
    </source>
</evidence>
<protein>
    <recommendedName>
        <fullName evidence="3">Conserved oligomeric Golgi complex subunit 1</fullName>
    </recommendedName>
</protein>
<keyword evidence="7" id="KW-0472">Membrane</keyword>
<feature type="region of interest" description="Disordered" evidence="8">
    <location>
        <begin position="407"/>
        <end position="432"/>
    </location>
</feature>
<dbReference type="EMBL" id="JAFJZO010000002">
    <property type="protein sequence ID" value="KAG5512097.1"/>
    <property type="molecule type" value="Genomic_DNA"/>
</dbReference>
<evidence type="ECO:0000313" key="9">
    <source>
        <dbReference type="EMBL" id="KAG5512097.1"/>
    </source>
</evidence>
<gene>
    <name evidence="9" type="ORF">JKF63_07561</name>
</gene>
<feature type="region of interest" description="Disordered" evidence="8">
    <location>
        <begin position="615"/>
        <end position="637"/>
    </location>
</feature>
<evidence type="ECO:0000256" key="5">
    <source>
        <dbReference type="ARBA" id="ARBA00022927"/>
    </source>
</evidence>
<dbReference type="GO" id="GO:0006891">
    <property type="term" value="P:intra-Golgi vesicle-mediated transport"/>
    <property type="evidence" value="ECO:0007669"/>
    <property type="project" value="InterPro"/>
</dbReference>
<keyword evidence="6" id="KW-0333">Golgi apparatus</keyword>
<dbReference type="GeneID" id="94293575"/>
<dbReference type="Pfam" id="PF08700">
    <property type="entry name" value="VPS51_Exo84_N"/>
    <property type="match status" value="1"/>
</dbReference>
<keyword evidence="10" id="KW-1185">Reference proteome</keyword>
<evidence type="ECO:0000256" key="2">
    <source>
        <dbReference type="ARBA" id="ARBA00006653"/>
    </source>
</evidence>
<sequence length="1948" mass="204331">MSLEEAAQEVRRILRHNNVEETVRYLSSVTRSIEANQHDLRVIMGKSYQDLLVACDGVVGMQRDCDDILTIERAMERAGVSRETLESGDAKADVEPLLPPSWFAARLRRQRRASSAAARTTASSGTNTNTARETPSGATARNGYPAATDRSRSDSNRGASVTLAAQEGLGASVRTTGLNPAFLLPIVTPPFSSALPTHANTMGAPSIILMESETSSARLAAQRMRLDDELNALHLDYVTLASAAYSMPRDTEAVMAKLSSDCANANTPASLSLGANLDRHLHTHHDSPHADSLLCSSTALSVAAQEKQESFLCSLEGDLPLLRFARRLHRVQASLRVYGPDEGGAETSTSVSCAAGTYPNRGSRRARRPLSWVTGFQRRATTLEVRLVKLMLRFLRRAADEYARIQEQQDRLAGQTSTAGPKADSHRSSAEAKVKAGRAAEHRHLVRVWLIFVQCHSALRALGDSPTLVDALVACAPGVALSARPSNSSEIQDKRPEALTRAITSLDGAADVLFWLASQNVRAVLSHILEEAALPTSAHVDSSTGTGVLSGAANPCRMLLALLAVLLLRESQVSAVRWDALASSCSPTVFLSHEVDRQTAASDSLQQPSALLSGSLESQSMTATAGRSSTRAKPEGNVSSFFPTGLLPETRVFATTTHLSALGLGAKTIDRLKTSTGVSEAKGSGLSNTTWALRCFSGLSFLLRAFADYVDLLQATSAEVPPAVAALDEEMSLLYLLQRTCMSDGATSDEQLWDTDHSADVAAHARQDNGHQSFTTSAGAVGVRSLGELLDWRLRNLGRGVTPGGVADDCPGTPFVFRLAGDSRLLSPLSSAGGAQTTPMGESGGVVPVPVTSGVEPSPSASVAARRRAYVELLRASVNNVAELQTGSALSTALGNGSLTAASDDGVRRRTPAACKAIDLESPLKFVCERLLAPCVSSLVLLLARDPLALGVYSKGRCNHDTAAAPQAVRAALQRLLPEGFRRTSLSGTTDPAEGVSNFSGLGQTCRCFDMARWWESTEQTTLCAALQRCVTVALETVSFVESCVARGLAASAHRMLQTSGGGSDAELQHPAGGGNTHRDASCVSAVGHTWSALFSVLRLHALSTLGSASSAGGRGSGADPKPPGAREREQGVAHSCIRGSASVPLTRQSAHRDGRNSLSSRIAGINWDRFRPRTATLAVDSAHLSCRTTFGESIFCEDGLEWGRAACRAAQLPLSGISEATCAKGDGQLSMRGAALVSSELNASQQAQLAQILSGVQDILFPEWELSCAVEHEATADSSSSSSSASLGALHLNGHAAEVLHRCLVTLVEAVHAQTAGALTLPDDKDSSLAPSMPPPLHMRIVGWLRDALQRVSLPLCDAPTGFAPNAETAGVVYGYEVSLLVRVYSQVLQRLQFLVPPGEATVVSELCADAEQLYERMQAPWQNMLIDYYRTSLKQAYSPLSRLRESADKDLTSATAASRVEAALRRMTHSNSAAWVRAPIAAQVAPQDSHAKPSHGVAYPMQPTPALMTVTQATLRHLHQALYGTPRLFCSSPTPLGSPAPGAGDTRSVPALSGKGQGHGGATSATASADIGDARRCGMHVLVAEKEQQRLRERLAATAAELYELELCPLIDWIGGGSGGGVAEAHVHALPTGRTVLTAAASTQCDADDVRLQWYMDVLFTSSVWCAGRESIGGCTSSSSSTSITGADSVVNALFASDGCSGGVSTEAAACVVEDGPLRHVVRHLQSRCDSVRWRSAAPLIIAGYRDFISASGLLWVACSERPHNGGAGATHKGAALRGLSVAAAAAARPLVPTGTVVAAPCSTERLLIPRDGLERLTLLPIAMSSSADLTSGPTGGARALPVSGSVSTAPHVPETHSFVPPMAAALNPNLPSSSSLTTRPYRIGGPSSAVVASAAGFRSSVGAADVIGVDGAAIAAGSNSTAVSSAASALWGTTQRGWSQLWGTG</sequence>
<evidence type="ECO:0000256" key="4">
    <source>
        <dbReference type="ARBA" id="ARBA00022448"/>
    </source>
</evidence>
<evidence type="ECO:0000256" key="8">
    <source>
        <dbReference type="SAM" id="MobiDB-lite"/>
    </source>
</evidence>
<comment type="caution">
    <text evidence="9">The sequence shown here is derived from an EMBL/GenBank/DDBJ whole genome shotgun (WGS) entry which is preliminary data.</text>
</comment>
<evidence type="ECO:0000256" key="7">
    <source>
        <dbReference type="ARBA" id="ARBA00023136"/>
    </source>
</evidence>
<feature type="region of interest" description="Disordered" evidence="8">
    <location>
        <begin position="1535"/>
        <end position="1568"/>
    </location>
</feature>
<evidence type="ECO:0000256" key="1">
    <source>
        <dbReference type="ARBA" id="ARBA00004395"/>
    </source>
</evidence>
<dbReference type="InterPro" id="IPR033370">
    <property type="entry name" value="COG1"/>
</dbReference>
<dbReference type="GO" id="GO:0017119">
    <property type="term" value="C:Golgi transport complex"/>
    <property type="evidence" value="ECO:0007669"/>
    <property type="project" value="InterPro"/>
</dbReference>
<feature type="region of interest" description="Disordered" evidence="8">
    <location>
        <begin position="113"/>
        <end position="159"/>
    </location>
</feature>
<feature type="region of interest" description="Disordered" evidence="8">
    <location>
        <begin position="1108"/>
        <end position="1134"/>
    </location>
</feature>
<accession>A0A836LM74</accession>
<dbReference type="PANTHER" id="PTHR31658">
    <property type="entry name" value="CONSERVED OLIGOMERIC GOLGI COMPLEX SUBUNIT 1"/>
    <property type="match status" value="1"/>
</dbReference>
<feature type="compositionally biased region" description="Low complexity" evidence="8">
    <location>
        <begin position="113"/>
        <end position="132"/>
    </location>
</feature>
<feature type="region of interest" description="Disordered" evidence="8">
    <location>
        <begin position="1058"/>
        <end position="1079"/>
    </location>
</feature>
<proteinExistence type="inferred from homology"/>
<dbReference type="GO" id="GO:0015031">
    <property type="term" value="P:protein transport"/>
    <property type="evidence" value="ECO:0007669"/>
    <property type="project" value="UniProtKB-KW"/>
</dbReference>
<comment type="subcellular location">
    <subcellularLocation>
        <location evidence="1">Golgi apparatus membrane</location>
        <topology evidence="1">Peripheral membrane protein</topology>
    </subcellularLocation>
</comment>